<dbReference type="STRING" id="1817758.A2150_00350"/>
<dbReference type="AlphaFoldDB" id="A0A1F6T9K4"/>
<gene>
    <name evidence="2" type="ORF">A2150_00350</name>
</gene>
<evidence type="ECO:0000313" key="2">
    <source>
        <dbReference type="EMBL" id="OGI41808.1"/>
    </source>
</evidence>
<reference evidence="2 3" key="1">
    <citation type="journal article" date="2016" name="Nat. Commun.">
        <title>Thousands of microbial genomes shed light on interconnected biogeochemical processes in an aquifer system.</title>
        <authorList>
            <person name="Anantharaman K."/>
            <person name="Brown C.T."/>
            <person name="Hug L.A."/>
            <person name="Sharon I."/>
            <person name="Castelle C.J."/>
            <person name="Probst A.J."/>
            <person name="Thomas B.C."/>
            <person name="Singh A."/>
            <person name="Wilkins M.J."/>
            <person name="Karaoz U."/>
            <person name="Brodie E.L."/>
            <person name="Williams K.H."/>
            <person name="Hubbard S.S."/>
            <person name="Banfield J.F."/>
        </authorList>
    </citation>
    <scope>NUCLEOTIDE SEQUENCE [LARGE SCALE GENOMIC DNA]</scope>
</reference>
<dbReference type="PANTHER" id="PTHR38447:SF1">
    <property type="entry name" value="RNA POLYMERASE-BINDING TRANSCRIPTION FACTOR CARD"/>
    <property type="match status" value="1"/>
</dbReference>
<dbReference type="GO" id="GO:0009303">
    <property type="term" value="P:rRNA transcription"/>
    <property type="evidence" value="ECO:0007669"/>
    <property type="project" value="TreeGrafter"/>
</dbReference>
<proteinExistence type="predicted"/>
<evidence type="ECO:0000313" key="3">
    <source>
        <dbReference type="Proteomes" id="UP000177925"/>
    </source>
</evidence>
<dbReference type="InterPro" id="IPR052531">
    <property type="entry name" value="CarD-like_regulator"/>
</dbReference>
<dbReference type="InterPro" id="IPR003711">
    <property type="entry name" value="CarD-like/TRCF_RID"/>
</dbReference>
<dbReference type="EMBL" id="MFSS01000115">
    <property type="protein sequence ID" value="OGI41808.1"/>
    <property type="molecule type" value="Genomic_DNA"/>
</dbReference>
<dbReference type="SMART" id="SM01058">
    <property type="entry name" value="CarD_TRCF"/>
    <property type="match status" value="1"/>
</dbReference>
<dbReference type="Proteomes" id="UP000177925">
    <property type="component" value="Unassembled WGS sequence"/>
</dbReference>
<dbReference type="SUPFAM" id="SSF141259">
    <property type="entry name" value="CarD-like"/>
    <property type="match status" value="1"/>
</dbReference>
<dbReference type="Gene3D" id="1.20.58.1290">
    <property type="entry name" value="CarD-like, C-terminal domain"/>
    <property type="match status" value="1"/>
</dbReference>
<name>A0A1F6T9K4_9PROT</name>
<dbReference type="InterPro" id="IPR042215">
    <property type="entry name" value="CarD-like_C"/>
</dbReference>
<comment type="caution">
    <text evidence="2">The sequence shown here is derived from an EMBL/GenBank/DDBJ whole genome shotgun (WGS) entry which is preliminary data.</text>
</comment>
<accession>A0A1F6T9K4</accession>
<dbReference type="InterPro" id="IPR048792">
    <property type="entry name" value="CarD_C"/>
</dbReference>
<dbReference type="Gene3D" id="2.40.10.170">
    <property type="match status" value="1"/>
</dbReference>
<protein>
    <recommendedName>
        <fullName evidence="1">CarD-like/TRCF RNAP-interacting domain-containing protein</fullName>
    </recommendedName>
</protein>
<evidence type="ECO:0000259" key="1">
    <source>
        <dbReference type="SMART" id="SM01058"/>
    </source>
</evidence>
<dbReference type="PANTHER" id="PTHR38447">
    <property type="entry name" value="TRANSCRIPTION FACTOR YDEB-RELATED"/>
    <property type="match status" value="1"/>
</dbReference>
<sequence length="168" mass="18445">MGLKTAFKVGDTIFYPSAGVGVIQATEDLYIDGRREPCYVIHIHQNRVTIKVPRTNLAKNGIRRPLDGKKAKDVFKVLSSGGARRATGGNWAERCKDLERRINTGSCLELAAAVRDLVHWKKKSGLSFEEARLLATASGYLSDELAAVQGIPSETAYDHIQRHIGARA</sequence>
<feature type="domain" description="CarD-like/TRCF RNAP-interacting" evidence="1">
    <location>
        <begin position="6"/>
        <end position="118"/>
    </location>
</feature>
<dbReference type="Pfam" id="PF21095">
    <property type="entry name" value="CarD_C"/>
    <property type="match status" value="1"/>
</dbReference>
<dbReference type="InterPro" id="IPR036101">
    <property type="entry name" value="CarD-like/TRCF_RID_sf"/>
</dbReference>
<organism evidence="2 3">
    <name type="scientific">Candidatus Muproteobacteria bacterium RBG_16_64_11</name>
    <dbReference type="NCBI Taxonomy" id="1817758"/>
    <lineage>
        <taxon>Bacteria</taxon>
        <taxon>Pseudomonadati</taxon>
        <taxon>Pseudomonadota</taxon>
        <taxon>Candidatus Muproteobacteria</taxon>
    </lineage>
</organism>
<dbReference type="Pfam" id="PF02559">
    <property type="entry name" value="CarD_TRCF_RID"/>
    <property type="match status" value="1"/>
</dbReference>